<evidence type="ECO:0000313" key="1">
    <source>
        <dbReference type="EMBL" id="MFC6881451.1"/>
    </source>
</evidence>
<dbReference type="RefSeq" id="WP_160822865.1">
    <property type="nucleotide sequence ID" value="NZ_JBHSXS010000008.1"/>
</dbReference>
<gene>
    <name evidence="1" type="ORF">ACFQKB_16905</name>
</gene>
<evidence type="ECO:0008006" key="3">
    <source>
        <dbReference type="Google" id="ProtNLM"/>
    </source>
</evidence>
<protein>
    <recommendedName>
        <fullName evidence="3">DUF4347 domain-containing protein</fullName>
    </recommendedName>
</protein>
<name>A0ABW2CLC8_9ACTN</name>
<proteinExistence type="predicted"/>
<keyword evidence="2" id="KW-1185">Reference proteome</keyword>
<organism evidence="1 2">
    <name type="scientific">Actinomadura yumaensis</name>
    <dbReference type="NCBI Taxonomy" id="111807"/>
    <lineage>
        <taxon>Bacteria</taxon>
        <taxon>Bacillati</taxon>
        <taxon>Actinomycetota</taxon>
        <taxon>Actinomycetes</taxon>
        <taxon>Streptosporangiales</taxon>
        <taxon>Thermomonosporaceae</taxon>
        <taxon>Actinomadura</taxon>
    </lineage>
</organism>
<reference evidence="2" key="1">
    <citation type="journal article" date="2019" name="Int. J. Syst. Evol. Microbiol.">
        <title>The Global Catalogue of Microorganisms (GCM) 10K type strain sequencing project: providing services to taxonomists for standard genome sequencing and annotation.</title>
        <authorList>
            <consortium name="The Broad Institute Genomics Platform"/>
            <consortium name="The Broad Institute Genome Sequencing Center for Infectious Disease"/>
            <person name="Wu L."/>
            <person name="Ma J."/>
        </authorList>
    </citation>
    <scope>NUCLEOTIDE SEQUENCE [LARGE SCALE GENOMIC DNA]</scope>
    <source>
        <strain evidence="2">JCM 3369</strain>
    </source>
</reference>
<comment type="caution">
    <text evidence="1">The sequence shown here is derived from an EMBL/GenBank/DDBJ whole genome shotgun (WGS) entry which is preliminary data.</text>
</comment>
<accession>A0ABW2CLC8</accession>
<dbReference type="EMBL" id="JBHSXS010000008">
    <property type="protein sequence ID" value="MFC6881451.1"/>
    <property type="molecule type" value="Genomic_DNA"/>
</dbReference>
<evidence type="ECO:0000313" key="2">
    <source>
        <dbReference type="Proteomes" id="UP001596380"/>
    </source>
</evidence>
<sequence>MILHRRYGGETDALTEIKDDLELRETVLTLDPAGVRSGTFDSDVNVVRAVRPPGVNYVIGHGALGMMQDQMANEAEFAKHLVARGLQRGDELVLVVCSTGRPGGAAERIADALGALGVTGVKVTGPREFVHWTRQGPLLVKTYPKKSKDQSAAERAYTAAEDKAWARYVNYLKACSIKAMRAGFPRSEQAVCERIVAFGRSRTGQNLVDLQKHLSNVERRVNTEAALANIVEQATPNYQRDAQGKVIRETSHEIWSSDLRSLMTDLCGIVGPVAGEQKAEGRVAKARRALRDTLTARWQAYSDGYYGELRRLIDPSTRSEWVSYTSAVNVVAAPVTLLPPTTQVLRTAEETAAAETDDATPLDQLLRELDDLF</sequence>
<dbReference type="Proteomes" id="UP001596380">
    <property type="component" value="Unassembled WGS sequence"/>
</dbReference>